<proteinExistence type="inferred from homology"/>
<gene>
    <name evidence="5" type="ORF">D3273_20145</name>
</gene>
<dbReference type="Proteomes" id="UP000290759">
    <property type="component" value="Unassembled WGS sequence"/>
</dbReference>
<reference evidence="5 6" key="1">
    <citation type="submission" date="2018-12" db="EMBL/GenBank/DDBJ databases">
        <authorList>
            <person name="Grouzdev D.S."/>
            <person name="Krutkina M.S."/>
        </authorList>
    </citation>
    <scope>NUCLEOTIDE SEQUENCE [LARGE SCALE GENOMIC DNA]</scope>
    <source>
        <strain evidence="5 6">RmlP026</strain>
    </source>
</reference>
<evidence type="ECO:0000313" key="6">
    <source>
        <dbReference type="Proteomes" id="UP000290759"/>
    </source>
</evidence>
<dbReference type="InterPro" id="IPR036148">
    <property type="entry name" value="MmgE/PrpD_sf"/>
</dbReference>
<dbReference type="InterPro" id="IPR045336">
    <property type="entry name" value="MmgE_PrpD_N"/>
</dbReference>
<feature type="domain" description="MmgE/PrpD C-terminal" evidence="4">
    <location>
        <begin position="318"/>
        <end position="474"/>
    </location>
</feature>
<dbReference type="AlphaFoldDB" id="A0A4Q2U5T7"/>
<dbReference type="Pfam" id="PF19305">
    <property type="entry name" value="MmgE_PrpD_C"/>
    <property type="match status" value="1"/>
</dbReference>
<dbReference type="Pfam" id="PF03972">
    <property type="entry name" value="MmgE_PrpD_N"/>
    <property type="match status" value="1"/>
</dbReference>
<dbReference type="EMBL" id="QYBB01000030">
    <property type="protein sequence ID" value="RYC30186.1"/>
    <property type="molecule type" value="Genomic_DNA"/>
</dbReference>
<dbReference type="Gene3D" id="3.30.1330.120">
    <property type="entry name" value="2-methylcitrate dehydratase PrpD"/>
    <property type="match status" value="1"/>
</dbReference>
<dbReference type="InterPro" id="IPR042188">
    <property type="entry name" value="MmgE/PrpD_sf_2"/>
</dbReference>
<dbReference type="InterPro" id="IPR042183">
    <property type="entry name" value="MmgE/PrpD_sf_1"/>
</dbReference>
<keyword evidence="2" id="KW-0732">Signal</keyword>
<evidence type="ECO:0000259" key="3">
    <source>
        <dbReference type="Pfam" id="PF03972"/>
    </source>
</evidence>
<organism evidence="5 6">
    <name type="scientific">Lichenibacterium minor</name>
    <dbReference type="NCBI Taxonomy" id="2316528"/>
    <lineage>
        <taxon>Bacteria</taxon>
        <taxon>Pseudomonadati</taxon>
        <taxon>Pseudomonadota</taxon>
        <taxon>Alphaproteobacteria</taxon>
        <taxon>Hyphomicrobiales</taxon>
        <taxon>Lichenihabitantaceae</taxon>
        <taxon>Lichenibacterium</taxon>
    </lineage>
</organism>
<dbReference type="PROSITE" id="PS51318">
    <property type="entry name" value="TAT"/>
    <property type="match status" value="1"/>
</dbReference>
<dbReference type="InterPro" id="IPR045337">
    <property type="entry name" value="MmgE_PrpD_C"/>
</dbReference>
<dbReference type="GO" id="GO:0016829">
    <property type="term" value="F:lyase activity"/>
    <property type="evidence" value="ECO:0007669"/>
    <property type="project" value="InterPro"/>
</dbReference>
<feature type="signal peptide" evidence="2">
    <location>
        <begin position="1"/>
        <end position="27"/>
    </location>
</feature>
<evidence type="ECO:0000256" key="2">
    <source>
        <dbReference type="SAM" id="SignalP"/>
    </source>
</evidence>
<dbReference type="OrthoDB" id="5415580at2"/>
<dbReference type="Gene3D" id="1.10.4100.10">
    <property type="entry name" value="2-methylcitrate dehydratase PrpD"/>
    <property type="match status" value="1"/>
</dbReference>
<dbReference type="InterPro" id="IPR005656">
    <property type="entry name" value="MmgE_PrpD"/>
</dbReference>
<dbReference type="PANTHER" id="PTHR16943">
    <property type="entry name" value="2-METHYLCITRATE DEHYDRATASE-RELATED"/>
    <property type="match status" value="1"/>
</dbReference>
<comment type="similarity">
    <text evidence="1">Belongs to the PrpD family.</text>
</comment>
<name>A0A4Q2U5T7_9HYPH</name>
<dbReference type="RefSeq" id="WP_129228687.1">
    <property type="nucleotide sequence ID" value="NZ_QYBB01000030.1"/>
</dbReference>
<dbReference type="SUPFAM" id="SSF103378">
    <property type="entry name" value="2-methylcitrate dehydratase PrpD"/>
    <property type="match status" value="1"/>
</dbReference>
<comment type="caution">
    <text evidence="5">The sequence shown here is derived from an EMBL/GenBank/DDBJ whole genome shotgun (WGS) entry which is preliminary data.</text>
</comment>
<dbReference type="PANTHER" id="PTHR16943:SF8">
    <property type="entry name" value="2-METHYLCITRATE DEHYDRATASE"/>
    <property type="match status" value="1"/>
</dbReference>
<evidence type="ECO:0000259" key="4">
    <source>
        <dbReference type="Pfam" id="PF19305"/>
    </source>
</evidence>
<keyword evidence="6" id="KW-1185">Reference proteome</keyword>
<feature type="chain" id="PRO_5020709053" evidence="2">
    <location>
        <begin position="28"/>
        <end position="493"/>
    </location>
</feature>
<sequence length="493" mass="51859">MRLHRMGGLDRRSFLATSLATAGSAMALGALPGRACAAPVPVGPVMATLSAYMAAAGGRALPDEVTEKAKQHVLDTFAAMISGSSLPPALAALKFARGYATDTTATIAASRLTANPLEAALVNGMLAHSDETDDSNEFSQSHPGCAVVPAALAAGEKFDADGTRFLRAVALGYDIGPRVTISFGAVEFRDESHKATHAIAGGFAAAAAAGSLAGLDAQRMRWLLDYSAQQSSGIGAWARDTSHVEKSFVFAGMPARNGVTSALAVQSGFTGVDDIFSGPDNYFEATAPNAKPELLIEGLGQRYEIARTNIKKWTVGSPIQAPLDAMAAIFAKRRVAPDDVRSVVVQLAHTEARTVNDRDMPDISLQHMVAVMLLDGTASFAAAHDRARMADPAVLRQRAKVKLVESPELERLEPARQAIVDITLNDGTVLSERVTAVRGTVDNPMPRDEIVAKARDLCEPVIGKAQTASLIAMVLGLDGLRSVRDLRGVLQTA</sequence>
<reference evidence="5 6" key="2">
    <citation type="submission" date="2019-02" db="EMBL/GenBank/DDBJ databases">
        <title>'Lichenibacterium ramalinii' gen. nov. sp. nov., 'Lichenibacterium minor' gen. nov. sp. nov.</title>
        <authorList>
            <person name="Pankratov T."/>
        </authorList>
    </citation>
    <scope>NUCLEOTIDE SEQUENCE [LARGE SCALE GENOMIC DNA]</scope>
    <source>
        <strain evidence="5 6">RmlP026</strain>
    </source>
</reference>
<evidence type="ECO:0000256" key="1">
    <source>
        <dbReference type="ARBA" id="ARBA00006174"/>
    </source>
</evidence>
<dbReference type="InterPro" id="IPR006311">
    <property type="entry name" value="TAT_signal"/>
</dbReference>
<accession>A0A4Q2U5T7</accession>
<feature type="domain" description="MmgE/PrpD N-terminal" evidence="3">
    <location>
        <begin position="48"/>
        <end position="293"/>
    </location>
</feature>
<evidence type="ECO:0000313" key="5">
    <source>
        <dbReference type="EMBL" id="RYC30186.1"/>
    </source>
</evidence>
<protein>
    <submittedName>
        <fullName evidence="5">MmgE/PrpD family protein</fullName>
    </submittedName>
</protein>